<dbReference type="InterPro" id="IPR029903">
    <property type="entry name" value="RmlD-like-bd"/>
</dbReference>
<evidence type="ECO:0000259" key="7">
    <source>
        <dbReference type="Pfam" id="PF04321"/>
    </source>
</evidence>
<dbReference type="CDD" id="cd05254">
    <property type="entry name" value="dTDP_HR_like_SDR_e"/>
    <property type="match status" value="1"/>
</dbReference>
<protein>
    <recommendedName>
        <fullName evidence="4 6">dTDP-4-dehydrorhamnose reductase</fullName>
        <ecNumber evidence="3 6">1.1.1.133</ecNumber>
    </recommendedName>
</protein>
<evidence type="ECO:0000256" key="3">
    <source>
        <dbReference type="ARBA" id="ARBA00012929"/>
    </source>
</evidence>
<dbReference type="PANTHER" id="PTHR10491">
    <property type="entry name" value="DTDP-4-DEHYDRORHAMNOSE REDUCTASE"/>
    <property type="match status" value="1"/>
</dbReference>
<accession>A0ABR7DXR4</accession>
<comment type="similarity">
    <text evidence="2 6">Belongs to the dTDP-4-dehydrorhamnose reductase family.</text>
</comment>
<feature type="domain" description="RmlD-like substrate binding" evidence="7">
    <location>
        <begin position="2"/>
        <end position="294"/>
    </location>
</feature>
<dbReference type="EC" id="1.1.1.133" evidence="3 6"/>
<evidence type="ECO:0000256" key="4">
    <source>
        <dbReference type="ARBA" id="ARBA00017099"/>
    </source>
</evidence>
<keyword evidence="9" id="KW-1185">Reference proteome</keyword>
<comment type="caution">
    <text evidence="8">The sequence shown here is derived from an EMBL/GenBank/DDBJ whole genome shotgun (WGS) entry which is preliminary data.</text>
</comment>
<keyword evidence="6" id="KW-0521">NADP</keyword>
<evidence type="ECO:0000313" key="8">
    <source>
        <dbReference type="EMBL" id="MBC5642314.1"/>
    </source>
</evidence>
<dbReference type="EMBL" id="JACOOI010000004">
    <property type="protein sequence ID" value="MBC5642314.1"/>
    <property type="molecule type" value="Genomic_DNA"/>
</dbReference>
<dbReference type="InterPro" id="IPR005913">
    <property type="entry name" value="dTDP_dehydrorham_reduct"/>
</dbReference>
<comment type="function">
    <text evidence="6">Catalyzes the reduction of dTDP-6-deoxy-L-lyxo-4-hexulose to yield dTDP-L-rhamnose.</text>
</comment>
<organism evidence="8 9">
    <name type="scientific">Parabacteroides segnis</name>
    <dbReference type="NCBI Taxonomy" id="2763058"/>
    <lineage>
        <taxon>Bacteria</taxon>
        <taxon>Pseudomonadati</taxon>
        <taxon>Bacteroidota</taxon>
        <taxon>Bacteroidia</taxon>
        <taxon>Bacteroidales</taxon>
        <taxon>Tannerellaceae</taxon>
        <taxon>Parabacteroides</taxon>
    </lineage>
</organism>
<comment type="catalytic activity">
    <reaction evidence="5">
        <text>dTDP-beta-L-rhamnose + NADP(+) = dTDP-4-dehydro-beta-L-rhamnose + NADPH + H(+)</text>
        <dbReference type="Rhea" id="RHEA:21796"/>
        <dbReference type="ChEBI" id="CHEBI:15378"/>
        <dbReference type="ChEBI" id="CHEBI:57510"/>
        <dbReference type="ChEBI" id="CHEBI:57783"/>
        <dbReference type="ChEBI" id="CHEBI:58349"/>
        <dbReference type="ChEBI" id="CHEBI:62830"/>
        <dbReference type="EC" id="1.1.1.133"/>
    </reaction>
</comment>
<evidence type="ECO:0000256" key="5">
    <source>
        <dbReference type="ARBA" id="ARBA00048200"/>
    </source>
</evidence>
<dbReference type="Proteomes" id="UP000644010">
    <property type="component" value="Unassembled WGS sequence"/>
</dbReference>
<dbReference type="Pfam" id="PF04321">
    <property type="entry name" value="RmlD_sub_bind"/>
    <property type="match status" value="1"/>
</dbReference>
<evidence type="ECO:0000313" key="9">
    <source>
        <dbReference type="Proteomes" id="UP000644010"/>
    </source>
</evidence>
<dbReference type="RefSeq" id="WP_186958716.1">
    <property type="nucleotide sequence ID" value="NZ_JACOOI010000004.1"/>
</dbReference>
<keyword evidence="6" id="KW-0560">Oxidoreductase</keyword>
<dbReference type="SUPFAM" id="SSF51735">
    <property type="entry name" value="NAD(P)-binding Rossmann-fold domains"/>
    <property type="match status" value="1"/>
</dbReference>
<name>A0ABR7DXR4_9BACT</name>
<dbReference type="PANTHER" id="PTHR10491:SF4">
    <property type="entry name" value="METHIONINE ADENOSYLTRANSFERASE 2 SUBUNIT BETA"/>
    <property type="match status" value="1"/>
</dbReference>
<comment type="pathway">
    <text evidence="1 6">Carbohydrate biosynthesis; dTDP-L-rhamnose biosynthesis.</text>
</comment>
<reference evidence="8 9" key="1">
    <citation type="submission" date="2020-08" db="EMBL/GenBank/DDBJ databases">
        <title>Genome public.</title>
        <authorList>
            <person name="Liu C."/>
            <person name="Sun Q."/>
        </authorList>
    </citation>
    <scope>NUCLEOTIDE SEQUENCE [LARGE SCALE GENOMIC DNA]</scope>
    <source>
        <strain evidence="8 9">BX2</strain>
    </source>
</reference>
<evidence type="ECO:0000256" key="6">
    <source>
        <dbReference type="RuleBase" id="RU364082"/>
    </source>
</evidence>
<evidence type="ECO:0000256" key="2">
    <source>
        <dbReference type="ARBA" id="ARBA00010944"/>
    </source>
</evidence>
<sequence>MMKTLIIGANGFTGRRILQHLSQCGGYELTGCSLHKDIQPESNSHFVQVDINDHPAIGRLIGETRPDVVINASALSVPDYCESHHNEAHAANVLAVENMARCCEQEGSRFIHLSTDFVFDGKNPSLYTEEDIPAPVNYYGLSKYQGELAVAANCSNYANVRVVVVYGKALPGQHGNILQLVKNRLEAGQEIWVVSDQYRTPTWVGDIAVGVEKLMHVSLNGTWHICGGECLSIADIAYRVADYFKLDRSLIIPVTTEEMNEATPRPRFSGLSIEKAKRELGYTPHTLEEGMAEMR</sequence>
<evidence type="ECO:0000256" key="1">
    <source>
        <dbReference type="ARBA" id="ARBA00004781"/>
    </source>
</evidence>
<dbReference type="InterPro" id="IPR036291">
    <property type="entry name" value="NAD(P)-bd_dom_sf"/>
</dbReference>
<gene>
    <name evidence="8" type="ORF">H8S77_05380</name>
</gene>
<dbReference type="Gene3D" id="3.40.50.720">
    <property type="entry name" value="NAD(P)-binding Rossmann-like Domain"/>
    <property type="match status" value="1"/>
</dbReference>
<proteinExistence type="inferred from homology"/>